<proteinExistence type="inferred from homology"/>
<feature type="binding site" evidence="11">
    <location>
        <begin position="21"/>
        <end position="28"/>
    </location>
    <ligand>
        <name>ATP</name>
        <dbReference type="ChEBI" id="CHEBI:30616"/>
    </ligand>
</feature>
<dbReference type="CDD" id="cd17932">
    <property type="entry name" value="DEXQc_UvrD"/>
    <property type="match status" value="1"/>
</dbReference>
<evidence type="ECO:0000256" key="10">
    <source>
        <dbReference type="ARBA" id="ARBA00048988"/>
    </source>
</evidence>
<dbReference type="Proteomes" id="UP000284598">
    <property type="component" value="Unassembled WGS sequence"/>
</dbReference>
<reference evidence="14 15" key="1">
    <citation type="submission" date="2018-08" db="EMBL/GenBank/DDBJ databases">
        <title>A genome reference for cultivated species of the human gut microbiota.</title>
        <authorList>
            <person name="Zou Y."/>
            <person name="Xue W."/>
            <person name="Luo G."/>
        </authorList>
    </citation>
    <scope>NUCLEOTIDE SEQUENCE [LARGE SCALE GENOMIC DNA]</scope>
    <source>
        <strain evidence="14 15">AM43-2</strain>
    </source>
</reference>
<dbReference type="InterPro" id="IPR027417">
    <property type="entry name" value="P-loop_NTPase"/>
</dbReference>
<accession>A0A413RV23</accession>
<evidence type="ECO:0000259" key="13">
    <source>
        <dbReference type="PROSITE" id="PS51217"/>
    </source>
</evidence>
<dbReference type="InterPro" id="IPR014016">
    <property type="entry name" value="UvrD-like_ATP-bd"/>
</dbReference>
<evidence type="ECO:0000256" key="11">
    <source>
        <dbReference type="PROSITE-ProRule" id="PRU00560"/>
    </source>
</evidence>
<dbReference type="Gene3D" id="1.10.10.160">
    <property type="match status" value="1"/>
</dbReference>
<evidence type="ECO:0000256" key="7">
    <source>
        <dbReference type="ARBA" id="ARBA00023235"/>
    </source>
</evidence>
<dbReference type="PANTHER" id="PTHR11070:SF2">
    <property type="entry name" value="ATP-DEPENDENT DNA HELICASE SRS2"/>
    <property type="match status" value="1"/>
</dbReference>
<dbReference type="EC" id="5.6.2.4" evidence="9"/>
<feature type="domain" description="UvrD-like helicase C-terminal" evidence="13">
    <location>
        <begin position="277"/>
        <end position="541"/>
    </location>
</feature>
<dbReference type="GO" id="GO:0005524">
    <property type="term" value="F:ATP binding"/>
    <property type="evidence" value="ECO:0007669"/>
    <property type="project" value="UniProtKB-UniRule"/>
</dbReference>
<gene>
    <name evidence="14" type="ORF">DW929_11640</name>
</gene>
<evidence type="ECO:0000256" key="2">
    <source>
        <dbReference type="ARBA" id="ARBA00022741"/>
    </source>
</evidence>
<comment type="catalytic activity">
    <reaction evidence="8">
        <text>Couples ATP hydrolysis with the unwinding of duplex DNA by translocating in the 3'-5' direction.</text>
        <dbReference type="EC" id="5.6.2.4"/>
    </reaction>
</comment>
<dbReference type="InterPro" id="IPR014017">
    <property type="entry name" value="DNA_helicase_UvrD-like_C"/>
</dbReference>
<dbReference type="GO" id="GO:0000725">
    <property type="term" value="P:recombinational repair"/>
    <property type="evidence" value="ECO:0007669"/>
    <property type="project" value="TreeGrafter"/>
</dbReference>
<keyword evidence="6" id="KW-0238">DNA-binding</keyword>
<dbReference type="Pfam" id="PF13361">
    <property type="entry name" value="UvrD_C"/>
    <property type="match status" value="1"/>
</dbReference>
<evidence type="ECO:0000259" key="12">
    <source>
        <dbReference type="PROSITE" id="PS51198"/>
    </source>
</evidence>
<dbReference type="AlphaFoldDB" id="A0A413RV23"/>
<dbReference type="PROSITE" id="PS51217">
    <property type="entry name" value="UVRD_HELICASE_CTER"/>
    <property type="match status" value="1"/>
</dbReference>
<evidence type="ECO:0000256" key="8">
    <source>
        <dbReference type="ARBA" id="ARBA00034617"/>
    </source>
</evidence>
<dbReference type="PROSITE" id="PS51198">
    <property type="entry name" value="UVRD_HELICASE_ATP_BIND"/>
    <property type="match status" value="1"/>
</dbReference>
<dbReference type="GO" id="GO:0043138">
    <property type="term" value="F:3'-5' DNA helicase activity"/>
    <property type="evidence" value="ECO:0007669"/>
    <property type="project" value="UniProtKB-EC"/>
</dbReference>
<protein>
    <recommendedName>
        <fullName evidence="9">DNA 3'-5' helicase</fullName>
        <ecNumber evidence="9">5.6.2.4</ecNumber>
    </recommendedName>
</protein>
<evidence type="ECO:0000313" key="14">
    <source>
        <dbReference type="EMBL" id="RHA52169.1"/>
    </source>
</evidence>
<dbReference type="Gene3D" id="3.40.50.300">
    <property type="entry name" value="P-loop containing nucleotide triphosphate hydrolases"/>
    <property type="match status" value="2"/>
</dbReference>
<evidence type="ECO:0000256" key="3">
    <source>
        <dbReference type="ARBA" id="ARBA00022801"/>
    </source>
</evidence>
<comment type="catalytic activity">
    <reaction evidence="10">
        <text>ATP + H2O = ADP + phosphate + H(+)</text>
        <dbReference type="Rhea" id="RHEA:13065"/>
        <dbReference type="ChEBI" id="CHEBI:15377"/>
        <dbReference type="ChEBI" id="CHEBI:15378"/>
        <dbReference type="ChEBI" id="CHEBI:30616"/>
        <dbReference type="ChEBI" id="CHEBI:43474"/>
        <dbReference type="ChEBI" id="CHEBI:456216"/>
        <dbReference type="EC" id="5.6.2.4"/>
    </reaction>
</comment>
<feature type="domain" description="UvrD-like helicase ATP-binding" evidence="12">
    <location>
        <begin position="1"/>
        <end position="276"/>
    </location>
</feature>
<dbReference type="InterPro" id="IPR013986">
    <property type="entry name" value="DExx_box_DNA_helicase_dom_sf"/>
</dbReference>
<evidence type="ECO:0000256" key="5">
    <source>
        <dbReference type="ARBA" id="ARBA00022840"/>
    </source>
</evidence>
<evidence type="ECO:0000256" key="9">
    <source>
        <dbReference type="ARBA" id="ARBA00034808"/>
    </source>
</evidence>
<dbReference type="InterPro" id="IPR000212">
    <property type="entry name" value="DNA_helicase_UvrD/REP"/>
</dbReference>
<dbReference type="GO" id="GO:0016887">
    <property type="term" value="F:ATP hydrolysis activity"/>
    <property type="evidence" value="ECO:0007669"/>
    <property type="project" value="RHEA"/>
</dbReference>
<dbReference type="GO" id="GO:0003677">
    <property type="term" value="F:DNA binding"/>
    <property type="evidence" value="ECO:0007669"/>
    <property type="project" value="UniProtKB-KW"/>
</dbReference>
<evidence type="ECO:0000313" key="15">
    <source>
        <dbReference type="Proteomes" id="UP000284598"/>
    </source>
</evidence>
<comment type="caution">
    <text evidence="14">The sequence shown here is derived from an EMBL/GenBank/DDBJ whole genome shotgun (WGS) entry which is preliminary data.</text>
</comment>
<dbReference type="EMBL" id="QSFO01000018">
    <property type="protein sequence ID" value="RHA52169.1"/>
    <property type="molecule type" value="Genomic_DNA"/>
</dbReference>
<keyword evidence="7" id="KW-0413">Isomerase</keyword>
<keyword evidence="3 11" id="KW-0378">Hydrolase</keyword>
<evidence type="ECO:0000256" key="4">
    <source>
        <dbReference type="ARBA" id="ARBA00022806"/>
    </source>
</evidence>
<dbReference type="PANTHER" id="PTHR11070">
    <property type="entry name" value="UVRD / RECB / PCRA DNA HELICASE FAMILY MEMBER"/>
    <property type="match status" value="1"/>
</dbReference>
<keyword evidence="4 11" id="KW-0347">Helicase</keyword>
<dbReference type="SUPFAM" id="SSF52540">
    <property type="entry name" value="P-loop containing nucleoside triphosphate hydrolases"/>
    <property type="match status" value="1"/>
</dbReference>
<sequence>MFNKSQIQAISHMDGPAMVLAGPGSGKTTVITHRIKNLIEKAEVRPENILVVTFTKAAAISMQKRFSTLMNGGKGQLVTFGTFHSVFYKILRKSRRYEATEILSERQKTDYIREIIGRYGISSNDISELSQNIINDIGNIKGNMLNAQEYEPSCCKKEDFIKVYNAYNLELKKDGKMDFDDILRECCLLLCENHTILEQWRELYKYILIDEFQDINRIQMNIIELLASPLNNIFVVGDDDQSIYGFRGARPEIMIEFKDYYPEAELIVLDVNYRSTQSIINVAGRVIENNKTRLDKCAHANNNKDFQPDIRKFRNQVEELKFVVSKIKEYENQGISLSEMAILVRNNSQIQEISSFLKNRKIEAESGKHRSNIYNGTVAKDILSYVRGALKFDGTYFNEDLIYVLNKPQRYISRQVVLSVNMNISAVRRIYSKNNIDSFLFHIEMIRKLPPQAALSYIRKGAGYEEYLRLYAIENNIPMSGLLKQLEQLVQECSKFNTLEQWINSIDSAQNSEGQNFGKKSSGEGGTNNRINIMTMHGSKGLEFKAVFIVDANQGIIPTSKALRERDFEEERRLFYVAITRAIDYLNIYAVEERLGCPIEVSMFVEEML</sequence>
<name>A0A413RV23_9FIRM</name>
<keyword evidence="5 11" id="KW-0067">ATP-binding</keyword>
<dbReference type="RefSeq" id="WP_118025817.1">
    <property type="nucleotide sequence ID" value="NZ_JANGEU010000004.1"/>
</dbReference>
<dbReference type="Gene3D" id="1.10.486.10">
    <property type="entry name" value="PCRA, domain 4"/>
    <property type="match status" value="1"/>
</dbReference>
<comment type="similarity">
    <text evidence="1">Belongs to the helicase family. UvrD subfamily.</text>
</comment>
<organism evidence="14 15">
    <name type="scientific">Eubacterium ventriosum</name>
    <dbReference type="NCBI Taxonomy" id="39496"/>
    <lineage>
        <taxon>Bacteria</taxon>
        <taxon>Bacillati</taxon>
        <taxon>Bacillota</taxon>
        <taxon>Clostridia</taxon>
        <taxon>Eubacteriales</taxon>
        <taxon>Eubacteriaceae</taxon>
        <taxon>Eubacterium</taxon>
    </lineage>
</organism>
<evidence type="ECO:0000256" key="6">
    <source>
        <dbReference type="ARBA" id="ARBA00023125"/>
    </source>
</evidence>
<dbReference type="Pfam" id="PF00580">
    <property type="entry name" value="UvrD-helicase"/>
    <property type="match status" value="1"/>
</dbReference>
<keyword evidence="2 11" id="KW-0547">Nucleotide-binding</keyword>
<evidence type="ECO:0000256" key="1">
    <source>
        <dbReference type="ARBA" id="ARBA00009922"/>
    </source>
</evidence>